<dbReference type="EC" id="1.1.1.329" evidence="8"/>
<dbReference type="AlphaFoldDB" id="A0AAT9HSK1"/>
<feature type="domain" description="Alcohol dehydrogenase-like N-terminal" evidence="13">
    <location>
        <begin position="23"/>
        <end position="105"/>
    </location>
</feature>
<evidence type="ECO:0000256" key="9">
    <source>
        <dbReference type="ARBA" id="ARBA00039387"/>
    </source>
</evidence>
<dbReference type="PROSITE" id="PS00059">
    <property type="entry name" value="ADH_ZINC"/>
    <property type="match status" value="1"/>
</dbReference>
<evidence type="ECO:0000259" key="13">
    <source>
        <dbReference type="Pfam" id="PF08240"/>
    </source>
</evidence>
<evidence type="ECO:0000256" key="2">
    <source>
        <dbReference type="ARBA" id="ARBA00022723"/>
    </source>
</evidence>
<reference evidence="14" key="1">
    <citation type="submission" date="2024-06" db="EMBL/GenBank/DDBJ databases">
        <authorList>
            <consortium name="consrtm"/>
            <person name="Uemura M."/>
            <person name="Terahara T."/>
        </authorList>
    </citation>
    <scope>NUCLEOTIDE SEQUENCE</scope>
    <source>
        <strain evidence="14">KM77-8</strain>
    </source>
</reference>
<evidence type="ECO:0000256" key="12">
    <source>
        <dbReference type="SAM" id="MobiDB-lite"/>
    </source>
</evidence>
<dbReference type="GO" id="GO:0016491">
    <property type="term" value="F:oxidoreductase activity"/>
    <property type="evidence" value="ECO:0007669"/>
    <property type="project" value="UniProtKB-KW"/>
</dbReference>
<accession>A0AAT9HSK1</accession>
<evidence type="ECO:0000256" key="4">
    <source>
        <dbReference type="ARBA" id="ARBA00023002"/>
    </source>
</evidence>
<feature type="region of interest" description="Disordered" evidence="12">
    <location>
        <begin position="99"/>
        <end position="127"/>
    </location>
</feature>
<evidence type="ECO:0000313" key="14">
    <source>
        <dbReference type="EMBL" id="BFO20480.1"/>
    </source>
</evidence>
<evidence type="ECO:0000256" key="1">
    <source>
        <dbReference type="ARBA" id="ARBA00001947"/>
    </source>
</evidence>
<organism evidence="14">
    <name type="scientific">Streptomyces haneummycinicus</name>
    <dbReference type="NCBI Taxonomy" id="3074435"/>
    <lineage>
        <taxon>Bacteria</taxon>
        <taxon>Bacillati</taxon>
        <taxon>Actinomycetota</taxon>
        <taxon>Actinomycetes</taxon>
        <taxon>Kitasatosporales</taxon>
        <taxon>Streptomycetaceae</taxon>
        <taxon>Streptomyces</taxon>
    </lineage>
</organism>
<evidence type="ECO:0000256" key="8">
    <source>
        <dbReference type="ARBA" id="ARBA00039102"/>
    </source>
</evidence>
<dbReference type="PANTHER" id="PTHR43401">
    <property type="entry name" value="L-THREONINE 3-DEHYDROGENASE"/>
    <property type="match status" value="1"/>
</dbReference>
<comment type="function">
    <text evidence="5">Catalyzes the oxidation of 2-deoxy-scyllo-inosamine (DOIA) with NAD(+) or NADP(+), forming 3-amino-2,3-dideoxy-scyllo-inosose (amino-DOI).</text>
</comment>
<dbReference type="SUPFAM" id="SSF50129">
    <property type="entry name" value="GroES-like"/>
    <property type="match status" value="1"/>
</dbReference>
<keyword evidence="4" id="KW-0560">Oxidoreductase</keyword>
<dbReference type="InterPro" id="IPR050129">
    <property type="entry name" value="Zn_alcohol_dh"/>
</dbReference>
<keyword evidence="3" id="KW-0862">Zinc</keyword>
<dbReference type="Pfam" id="PF08240">
    <property type="entry name" value="ADH_N"/>
    <property type="match status" value="1"/>
</dbReference>
<gene>
    <name evidence="14" type="ORF">SHKM778_68680</name>
</gene>
<dbReference type="InterPro" id="IPR002328">
    <property type="entry name" value="ADH_Zn_CS"/>
</dbReference>
<comment type="catalytic activity">
    <reaction evidence="11">
        <text>2-deoxy-scyllo-inosamine + NADP(+) = 3-amino-2,3-dideoxy-scyllo-inosose + NADPH + H(+)</text>
        <dbReference type="Rhea" id="RHEA:33879"/>
        <dbReference type="ChEBI" id="CHEBI:15378"/>
        <dbReference type="ChEBI" id="CHEBI:57783"/>
        <dbReference type="ChEBI" id="CHEBI:58349"/>
        <dbReference type="ChEBI" id="CHEBI:65002"/>
        <dbReference type="ChEBI" id="CHEBI:65003"/>
        <dbReference type="EC" id="1.1.1.329"/>
    </reaction>
</comment>
<evidence type="ECO:0000256" key="6">
    <source>
        <dbReference type="ARBA" id="ARBA00037908"/>
    </source>
</evidence>
<dbReference type="EMBL" id="AP035768">
    <property type="protein sequence ID" value="BFO20480.1"/>
    <property type="molecule type" value="Genomic_DNA"/>
</dbReference>
<sequence>MKAAVIESVGKVVVAEVPDPTPGPRDVVIEVAACGLCGTDLHILQGEFAPKLPIVPGHEFAGEVVGIGSQVTEVSLGDQVAVDPPCTATSAATAASATTTCASAGARSASPRRAAPPSTRWRPWRTA</sequence>
<comment type="similarity">
    <text evidence="7">Belongs to the zinc-containing alcohol dehydrogenase family. DOIA dehydrogenase subfamily.</text>
</comment>
<evidence type="ECO:0000256" key="10">
    <source>
        <dbReference type="ARBA" id="ARBA00048685"/>
    </source>
</evidence>
<dbReference type="Gene3D" id="3.90.180.10">
    <property type="entry name" value="Medium-chain alcohol dehydrogenases, catalytic domain"/>
    <property type="match status" value="1"/>
</dbReference>
<comment type="pathway">
    <text evidence="6">Metabolic intermediate biosynthesis; 2-deoxystreptamine biosynthesis; 2-deoxystreptamine from D-glucose 6-phosphate: step 3/4.</text>
</comment>
<evidence type="ECO:0000256" key="3">
    <source>
        <dbReference type="ARBA" id="ARBA00022833"/>
    </source>
</evidence>
<reference evidence="14" key="2">
    <citation type="submission" date="2024-07" db="EMBL/GenBank/DDBJ databases">
        <title>Streptomyces haneummycinica sp. nov., a new antibiotic-producing actinobacterium isolated from marine sediment.</title>
        <authorList>
            <person name="Uemura M."/>
            <person name="Hamada M."/>
            <person name="Hirano S."/>
            <person name="Kobayashi K."/>
            <person name="Ohshiro T."/>
            <person name="Kobayashi T."/>
            <person name="Terahara T."/>
        </authorList>
    </citation>
    <scope>NUCLEOTIDE SEQUENCE</scope>
    <source>
        <strain evidence="14">KM77-8</strain>
    </source>
</reference>
<comment type="cofactor">
    <cofactor evidence="1">
        <name>Zn(2+)</name>
        <dbReference type="ChEBI" id="CHEBI:29105"/>
    </cofactor>
</comment>
<protein>
    <recommendedName>
        <fullName evidence="9">2-deoxy-scyllo-inosamine dehydrogenase</fullName>
        <ecNumber evidence="8">1.1.1.329</ecNumber>
    </recommendedName>
</protein>
<proteinExistence type="inferred from homology"/>
<comment type="catalytic activity">
    <reaction evidence="10">
        <text>2-deoxy-scyllo-inosamine + NAD(+) = 3-amino-2,3-dideoxy-scyllo-inosose + NADH + H(+)</text>
        <dbReference type="Rhea" id="RHEA:33883"/>
        <dbReference type="ChEBI" id="CHEBI:15378"/>
        <dbReference type="ChEBI" id="CHEBI:57540"/>
        <dbReference type="ChEBI" id="CHEBI:57945"/>
        <dbReference type="ChEBI" id="CHEBI:65002"/>
        <dbReference type="ChEBI" id="CHEBI:65003"/>
        <dbReference type="EC" id="1.1.1.329"/>
    </reaction>
</comment>
<dbReference type="PANTHER" id="PTHR43401:SF5">
    <property type="entry name" value="ALCOHOL DEHYDROGENASE-RELATED"/>
    <property type="match status" value="1"/>
</dbReference>
<dbReference type="InterPro" id="IPR013154">
    <property type="entry name" value="ADH-like_N"/>
</dbReference>
<dbReference type="GO" id="GO:0008270">
    <property type="term" value="F:zinc ion binding"/>
    <property type="evidence" value="ECO:0007669"/>
    <property type="project" value="InterPro"/>
</dbReference>
<keyword evidence="2" id="KW-0479">Metal-binding</keyword>
<dbReference type="InterPro" id="IPR011032">
    <property type="entry name" value="GroES-like_sf"/>
</dbReference>
<name>A0AAT9HSK1_9ACTN</name>
<evidence type="ECO:0000256" key="11">
    <source>
        <dbReference type="ARBA" id="ARBA00049085"/>
    </source>
</evidence>
<evidence type="ECO:0000256" key="5">
    <source>
        <dbReference type="ARBA" id="ARBA00037678"/>
    </source>
</evidence>
<evidence type="ECO:0000256" key="7">
    <source>
        <dbReference type="ARBA" id="ARBA00038004"/>
    </source>
</evidence>